<evidence type="ECO:0000256" key="9">
    <source>
        <dbReference type="SAM" id="MobiDB-lite"/>
    </source>
</evidence>
<keyword evidence="12" id="KW-1185">Reference proteome</keyword>
<organism evidence="11 12">
    <name type="scientific">Rehmannia glutinosa</name>
    <name type="common">Chinese foxglove</name>
    <dbReference type="NCBI Taxonomy" id="99300"/>
    <lineage>
        <taxon>Eukaryota</taxon>
        <taxon>Viridiplantae</taxon>
        <taxon>Streptophyta</taxon>
        <taxon>Embryophyta</taxon>
        <taxon>Tracheophyta</taxon>
        <taxon>Spermatophyta</taxon>
        <taxon>Magnoliopsida</taxon>
        <taxon>eudicotyledons</taxon>
        <taxon>Gunneridae</taxon>
        <taxon>Pentapetalae</taxon>
        <taxon>asterids</taxon>
        <taxon>lamiids</taxon>
        <taxon>Lamiales</taxon>
        <taxon>Orobanchaceae</taxon>
        <taxon>Rehmannieae</taxon>
        <taxon>Rehmannia</taxon>
    </lineage>
</organism>
<comment type="subunit">
    <text evidence="8">Homodimers and heterodimers.</text>
</comment>
<evidence type="ECO:0000256" key="4">
    <source>
        <dbReference type="ARBA" id="ARBA00023015"/>
    </source>
</evidence>
<dbReference type="Proteomes" id="UP001318860">
    <property type="component" value="Unassembled WGS sequence"/>
</dbReference>
<keyword evidence="7 8" id="KW-0927">Auxin signaling pathway</keyword>
<feature type="domain" description="PB1" evidence="10">
    <location>
        <begin position="149"/>
        <end position="262"/>
    </location>
</feature>
<evidence type="ECO:0000256" key="2">
    <source>
        <dbReference type="ARBA" id="ARBA00006728"/>
    </source>
</evidence>
<reference evidence="11 12" key="1">
    <citation type="journal article" date="2021" name="Comput. Struct. Biotechnol. J.">
        <title>De novo genome assembly of the potent medicinal plant Rehmannia glutinosa using nanopore technology.</title>
        <authorList>
            <person name="Ma L."/>
            <person name="Dong C."/>
            <person name="Song C."/>
            <person name="Wang X."/>
            <person name="Zheng X."/>
            <person name="Niu Y."/>
            <person name="Chen S."/>
            <person name="Feng W."/>
        </authorList>
    </citation>
    <scope>NUCLEOTIDE SEQUENCE [LARGE SCALE GENOMIC DNA]</scope>
    <source>
        <strain evidence="11">DH-2019</strain>
    </source>
</reference>
<dbReference type="InterPro" id="IPR003311">
    <property type="entry name" value="AUX_IAA"/>
</dbReference>
<comment type="caution">
    <text evidence="11">The sequence shown here is derived from an EMBL/GenBank/DDBJ whole genome shotgun (WGS) entry which is preliminary data.</text>
</comment>
<accession>A0ABR0XPW5</accession>
<dbReference type="InterPro" id="IPR033389">
    <property type="entry name" value="AUX/IAA_dom"/>
</dbReference>
<evidence type="ECO:0000259" key="10">
    <source>
        <dbReference type="PROSITE" id="PS51745"/>
    </source>
</evidence>
<comment type="function">
    <text evidence="8">Aux/IAA proteins are short-lived transcriptional factors that function as repressors of early auxin response genes at low auxin concentrations.</text>
</comment>
<keyword evidence="5 8" id="KW-0804">Transcription</keyword>
<dbReference type="Gene3D" id="3.10.20.90">
    <property type="entry name" value="Phosphatidylinositol 3-kinase Catalytic Subunit, Chain A, domain 1"/>
    <property type="match status" value="1"/>
</dbReference>
<evidence type="ECO:0000256" key="1">
    <source>
        <dbReference type="ARBA" id="ARBA00004123"/>
    </source>
</evidence>
<sequence length="354" mass="37732">MEPSLGLGGGGGTGGGGVGLSIEQTAKMEKDYMGMSKEAELELGLGLSLGNSGGGAAVVKGKGSAWGEYGRILTAKDFPNGFPCGTSGAVNGGGTKRERAATDGVDEGCTAAAVREQGSWRNENNEKSNKKINHGNDKNDAALKERGHLGFVKVNMDGLPIGRKVDLNAHKSYETLAKNVGGDVLQAVLDDPCVTYACLMLAAIESGGGKEQSIQPPKLLDGSSEFVLTYEDKEGDWMLVGDVPWGMFFNTVKRLRIMRTSEANGLGLLSRTLLPKISDPVVQIRRKLDFLLHFCSYHISTLIEQVRPSQHDATKQKGNPWGRSMDPIIQQKGLNIRFVVSQGSELASAHGSKN</sequence>
<evidence type="ECO:0000256" key="6">
    <source>
        <dbReference type="ARBA" id="ARBA00023242"/>
    </source>
</evidence>
<keyword evidence="6 8" id="KW-0539">Nucleus</keyword>
<keyword evidence="3 8" id="KW-0678">Repressor</keyword>
<feature type="compositionally biased region" description="Basic and acidic residues" evidence="9">
    <location>
        <begin position="123"/>
        <end position="138"/>
    </location>
</feature>
<evidence type="ECO:0000256" key="5">
    <source>
        <dbReference type="ARBA" id="ARBA00023163"/>
    </source>
</evidence>
<comment type="subcellular location">
    <subcellularLocation>
        <location evidence="1 8">Nucleus</location>
    </subcellularLocation>
</comment>
<protein>
    <recommendedName>
        <fullName evidence="8">Auxin-responsive protein</fullName>
    </recommendedName>
</protein>
<dbReference type="PANTHER" id="PTHR31734:SF6">
    <property type="entry name" value="AUXIN-RESPONSIVE PROTEIN IAA11"/>
    <property type="match status" value="1"/>
</dbReference>
<dbReference type="Pfam" id="PF02309">
    <property type="entry name" value="AUX_IAA"/>
    <property type="match status" value="1"/>
</dbReference>
<dbReference type="PANTHER" id="PTHR31734">
    <property type="entry name" value="AUXIN-RESPONSIVE PROTEIN IAA17"/>
    <property type="match status" value="1"/>
</dbReference>
<dbReference type="EMBL" id="JABTTQ020000003">
    <property type="protein sequence ID" value="KAK6161202.1"/>
    <property type="molecule type" value="Genomic_DNA"/>
</dbReference>
<evidence type="ECO:0000313" key="12">
    <source>
        <dbReference type="Proteomes" id="UP001318860"/>
    </source>
</evidence>
<gene>
    <name evidence="11" type="ORF">DH2020_004583</name>
</gene>
<evidence type="ECO:0000313" key="11">
    <source>
        <dbReference type="EMBL" id="KAK6161202.1"/>
    </source>
</evidence>
<name>A0ABR0XPW5_REHGL</name>
<evidence type="ECO:0000256" key="7">
    <source>
        <dbReference type="ARBA" id="ARBA00023294"/>
    </source>
</evidence>
<dbReference type="PROSITE" id="PS51745">
    <property type="entry name" value="PB1"/>
    <property type="match status" value="1"/>
</dbReference>
<feature type="region of interest" description="Disordered" evidence="9">
    <location>
        <begin position="117"/>
        <end position="138"/>
    </location>
</feature>
<dbReference type="SUPFAM" id="SSF54277">
    <property type="entry name" value="CAD &amp; PB1 domains"/>
    <property type="match status" value="1"/>
</dbReference>
<proteinExistence type="inferred from homology"/>
<evidence type="ECO:0000256" key="8">
    <source>
        <dbReference type="RuleBase" id="RU004549"/>
    </source>
</evidence>
<evidence type="ECO:0000256" key="3">
    <source>
        <dbReference type="ARBA" id="ARBA00022491"/>
    </source>
</evidence>
<comment type="similarity">
    <text evidence="2 8">Belongs to the Aux/IAA family.</text>
</comment>
<keyword evidence="4 8" id="KW-0805">Transcription regulation</keyword>
<dbReference type="InterPro" id="IPR053793">
    <property type="entry name" value="PB1-like"/>
</dbReference>